<evidence type="ECO:0000313" key="2">
    <source>
        <dbReference type="EMBL" id="CAA9444241.1"/>
    </source>
</evidence>
<feature type="compositionally biased region" description="Basic and acidic residues" evidence="1">
    <location>
        <begin position="364"/>
        <end position="373"/>
    </location>
</feature>
<evidence type="ECO:0000256" key="1">
    <source>
        <dbReference type="SAM" id="MobiDB-lite"/>
    </source>
</evidence>
<feature type="region of interest" description="Disordered" evidence="1">
    <location>
        <begin position="364"/>
        <end position="391"/>
    </location>
</feature>
<gene>
    <name evidence="2" type="ORF">AVDCRST_MAG51-3514</name>
</gene>
<protein>
    <submittedName>
        <fullName evidence="2">Uncharacterized protein</fullName>
    </submittedName>
</protein>
<name>A0A6J4QJY4_9BURK</name>
<feature type="region of interest" description="Disordered" evidence="1">
    <location>
        <begin position="62"/>
        <end position="82"/>
    </location>
</feature>
<feature type="compositionally biased region" description="Low complexity" evidence="1">
    <location>
        <begin position="419"/>
        <end position="430"/>
    </location>
</feature>
<feature type="non-terminal residue" evidence="2">
    <location>
        <position position="430"/>
    </location>
</feature>
<dbReference type="AlphaFoldDB" id="A0A6J4QJY4"/>
<sequence length="430" mass="46226">DRGTDRLRLHLRPCDRAGAARLRNGPGRHRRNGPDARLAAGARQHGPGRLRHRLRLHAVGDPAVHPDGQLRGPGRAGGRAVPSRLRLHRAPAWRAGPCDRGCVRRLRRDLRLVHRHRGHHEPRGLPVHEKAGLQRFAVHRRHGGRRHAGHHDPAVHHHGDLRHRDANQHRQAVRGRRAAGPALGGGPDADHLAGDAARSAACAGRRAHAMAGALACAARHLGRAAADGDRAGRHLRRLLHRHRGRGVRRGRCLPVRSGAPTPVLGHPLASAGGVRAHYRHAVHAADRRHHLRQLRQLHHAAGRPDGLDHPAGMVAHHGGGGHDGHLRAAGHRDGGTHHGAAHHPVVLPHRDAAGVRPALVRRADRDDRADRADLAAGGHEPVRHQCPAAGRRAGPDLPWLLAVRDGHGAGARPADRVSADQPVAAVPDAV</sequence>
<accession>A0A6J4QJY4</accession>
<proteinExistence type="predicted"/>
<reference evidence="2" key="1">
    <citation type="submission" date="2020-02" db="EMBL/GenBank/DDBJ databases">
        <authorList>
            <person name="Meier V. D."/>
        </authorList>
    </citation>
    <scope>NUCLEOTIDE SEQUENCE</scope>
    <source>
        <strain evidence="2">AVDCRST_MAG51</strain>
    </source>
</reference>
<organism evidence="2">
    <name type="scientific">uncultured Ramlibacter sp</name>
    <dbReference type="NCBI Taxonomy" id="260755"/>
    <lineage>
        <taxon>Bacteria</taxon>
        <taxon>Pseudomonadati</taxon>
        <taxon>Pseudomonadota</taxon>
        <taxon>Betaproteobacteria</taxon>
        <taxon>Burkholderiales</taxon>
        <taxon>Comamonadaceae</taxon>
        <taxon>Ramlibacter</taxon>
        <taxon>environmental samples</taxon>
    </lineage>
</organism>
<dbReference type="EMBL" id="CADCUX010000770">
    <property type="protein sequence ID" value="CAA9444241.1"/>
    <property type="molecule type" value="Genomic_DNA"/>
</dbReference>
<feature type="region of interest" description="Disordered" evidence="1">
    <location>
        <begin position="18"/>
        <end position="46"/>
    </location>
</feature>
<feature type="non-terminal residue" evidence="2">
    <location>
        <position position="1"/>
    </location>
</feature>
<feature type="region of interest" description="Disordered" evidence="1">
    <location>
        <begin position="408"/>
        <end position="430"/>
    </location>
</feature>